<dbReference type="KEGG" id="gbc:GbCGDNIH3_1104"/>
<evidence type="ECO:0000256" key="4">
    <source>
        <dbReference type="ARBA" id="ARBA00022519"/>
    </source>
</evidence>
<dbReference type="GO" id="GO:0005886">
    <property type="term" value="C:plasma membrane"/>
    <property type="evidence" value="ECO:0007669"/>
    <property type="project" value="UniProtKB-SubCell"/>
</dbReference>
<reference evidence="14" key="1">
    <citation type="submission" date="2012-06" db="EMBL/GenBank/DDBJ databases">
        <title>Genome analysis of multiple Granulibacter bethesdensis isolates demonstrates substantial genome diversity.</title>
        <authorList>
            <person name="Greenberg D.E."/>
            <person name="Porcella S.F."/>
            <person name="Zarember K."/>
            <person name="Zelazny A.M."/>
            <person name="Bruno D."/>
            <person name="Martens C."/>
            <person name="Barbian K.D."/>
            <person name="Jaske E."/>
            <person name="Holland S.M."/>
        </authorList>
    </citation>
    <scope>NUCLEOTIDE SEQUENCE [LARGE SCALE GENOMIC DNA]</scope>
    <source>
        <strain evidence="14">CGDNIH3</strain>
    </source>
</reference>
<comment type="subcellular location">
    <subcellularLocation>
        <location evidence="1">Cell membrane</location>
        <topology evidence="1">Single-pass membrane protein</topology>
    </subcellularLocation>
    <subcellularLocation>
        <location evidence="10">Cell membrane</location>
        <topology evidence="10">Single-pass type II membrane protein</topology>
    </subcellularLocation>
</comment>
<dbReference type="InterPro" id="IPR003400">
    <property type="entry name" value="ExbD"/>
</dbReference>
<keyword evidence="9" id="KW-0131">Cell cycle</keyword>
<dbReference type="GO" id="GO:0051301">
    <property type="term" value="P:cell division"/>
    <property type="evidence" value="ECO:0007669"/>
    <property type="project" value="UniProtKB-KW"/>
</dbReference>
<evidence type="ECO:0000256" key="2">
    <source>
        <dbReference type="ARBA" id="ARBA00005811"/>
    </source>
</evidence>
<comment type="similarity">
    <text evidence="2 10">Belongs to the ExbD/TolR family.</text>
</comment>
<evidence type="ECO:0000256" key="7">
    <source>
        <dbReference type="ARBA" id="ARBA00022989"/>
    </source>
</evidence>
<keyword evidence="6 10" id="KW-0812">Transmembrane</keyword>
<gene>
    <name evidence="13" type="ORF">GbCGDNIH3_1104</name>
</gene>
<organism evidence="13 14">
    <name type="scientific">Granulibacter bethesdensis</name>
    <dbReference type="NCBI Taxonomy" id="364410"/>
    <lineage>
        <taxon>Bacteria</taxon>
        <taxon>Pseudomonadati</taxon>
        <taxon>Pseudomonadota</taxon>
        <taxon>Alphaproteobacteria</taxon>
        <taxon>Acetobacterales</taxon>
        <taxon>Acetobacteraceae</taxon>
        <taxon>Granulibacter</taxon>
    </lineage>
</organism>
<dbReference type="AlphaFoldDB" id="A0AAN0RDI5"/>
<dbReference type="Proteomes" id="UP000019438">
    <property type="component" value="Chromosome"/>
</dbReference>
<keyword evidence="4" id="KW-0997">Cell inner membrane</keyword>
<evidence type="ECO:0000256" key="11">
    <source>
        <dbReference type="SAM" id="MobiDB-lite"/>
    </source>
</evidence>
<dbReference type="PANTHER" id="PTHR30558">
    <property type="entry name" value="EXBD MEMBRANE COMPONENT OF PMF-DRIVEN MACROMOLECULE IMPORT SYSTEM"/>
    <property type="match status" value="1"/>
</dbReference>
<proteinExistence type="inferred from homology"/>
<sequence length="177" mass="18722">MLSTTSNVSKEFIMAMSVGGGNGRGKGRYRPMAEINVTPLVDVMLVLLIVFMVTAPMLTSGVNVDLPKTNAAPVNQDNTPLTVSIKPDGSVYFQNDQVQLPELVAKLQAVAQDNKDRRIFVRGDKDVNYGTVMQVMGTITQGGFTKVALLAEQPGPAVAGSDTKTAPAASSAKPGKR</sequence>
<evidence type="ECO:0000256" key="10">
    <source>
        <dbReference type="RuleBase" id="RU003879"/>
    </source>
</evidence>
<evidence type="ECO:0000256" key="9">
    <source>
        <dbReference type="ARBA" id="ARBA00023306"/>
    </source>
</evidence>
<evidence type="ECO:0000256" key="5">
    <source>
        <dbReference type="ARBA" id="ARBA00022618"/>
    </source>
</evidence>
<dbReference type="GO" id="GO:0022857">
    <property type="term" value="F:transmembrane transporter activity"/>
    <property type="evidence" value="ECO:0007669"/>
    <property type="project" value="InterPro"/>
</dbReference>
<evidence type="ECO:0000256" key="8">
    <source>
        <dbReference type="ARBA" id="ARBA00023136"/>
    </source>
</evidence>
<evidence type="ECO:0000256" key="6">
    <source>
        <dbReference type="ARBA" id="ARBA00022692"/>
    </source>
</evidence>
<name>A0AAN0RDI5_9PROT</name>
<dbReference type="PANTHER" id="PTHR30558:SF7">
    <property type="entry name" value="TOL-PAL SYSTEM PROTEIN TOLR"/>
    <property type="match status" value="1"/>
</dbReference>
<protein>
    <submittedName>
        <fullName evidence="13">TolR protein</fullName>
    </submittedName>
</protein>
<evidence type="ECO:0000313" key="13">
    <source>
        <dbReference type="EMBL" id="AHJ62931.1"/>
    </source>
</evidence>
<evidence type="ECO:0000256" key="1">
    <source>
        <dbReference type="ARBA" id="ARBA00004162"/>
    </source>
</evidence>
<evidence type="ECO:0000256" key="3">
    <source>
        <dbReference type="ARBA" id="ARBA00022475"/>
    </source>
</evidence>
<dbReference type="GO" id="GO:0015031">
    <property type="term" value="P:protein transport"/>
    <property type="evidence" value="ECO:0007669"/>
    <property type="project" value="UniProtKB-KW"/>
</dbReference>
<keyword evidence="5" id="KW-0132">Cell division</keyword>
<feature type="transmembrane region" description="Helical" evidence="12">
    <location>
        <begin position="37"/>
        <end position="58"/>
    </location>
</feature>
<evidence type="ECO:0000313" key="14">
    <source>
        <dbReference type="Proteomes" id="UP000019438"/>
    </source>
</evidence>
<keyword evidence="8 12" id="KW-0472">Membrane</keyword>
<evidence type="ECO:0000256" key="12">
    <source>
        <dbReference type="SAM" id="Phobius"/>
    </source>
</evidence>
<dbReference type="InterPro" id="IPR014168">
    <property type="entry name" value="Tol-Pal_TolR"/>
</dbReference>
<keyword evidence="3" id="KW-1003">Cell membrane</keyword>
<feature type="region of interest" description="Disordered" evidence="11">
    <location>
        <begin position="156"/>
        <end position="177"/>
    </location>
</feature>
<accession>A0AAN0RDI5</accession>
<keyword evidence="10" id="KW-0813">Transport</keyword>
<keyword evidence="10" id="KW-0653">Protein transport</keyword>
<dbReference type="EMBL" id="CP003181">
    <property type="protein sequence ID" value="AHJ62931.1"/>
    <property type="molecule type" value="Genomic_DNA"/>
</dbReference>
<dbReference type="NCBIfam" id="TIGR02801">
    <property type="entry name" value="tolR"/>
    <property type="match status" value="1"/>
</dbReference>
<dbReference type="Pfam" id="PF02472">
    <property type="entry name" value="ExbD"/>
    <property type="match status" value="1"/>
</dbReference>
<dbReference type="Gene3D" id="3.30.420.270">
    <property type="match status" value="1"/>
</dbReference>
<keyword evidence="7 12" id="KW-1133">Transmembrane helix</keyword>